<keyword evidence="2" id="KW-1185">Reference proteome</keyword>
<protein>
    <submittedName>
        <fullName evidence="1">Uncharacterized protein</fullName>
    </submittedName>
</protein>
<accession>A0A1M4TR91</accession>
<dbReference type="EMBL" id="FQUQ01000001">
    <property type="protein sequence ID" value="SHE47029.1"/>
    <property type="molecule type" value="Genomic_DNA"/>
</dbReference>
<dbReference type="Proteomes" id="UP000184287">
    <property type="component" value="Unassembled WGS sequence"/>
</dbReference>
<dbReference type="RefSeq" id="WP_159441030.1">
    <property type="nucleotide sequence ID" value="NZ_FQUQ01000001.1"/>
</dbReference>
<proteinExistence type="predicted"/>
<sequence>MRSFTEIYKSYQDYSGSVERRKRCKPQYLSREATYIVVLHQSFVK</sequence>
<evidence type="ECO:0000313" key="2">
    <source>
        <dbReference type="Proteomes" id="UP000184287"/>
    </source>
</evidence>
<reference evidence="2" key="1">
    <citation type="submission" date="2016-11" db="EMBL/GenBank/DDBJ databases">
        <authorList>
            <person name="Varghese N."/>
            <person name="Submissions S."/>
        </authorList>
    </citation>
    <scope>NUCLEOTIDE SEQUENCE [LARGE SCALE GENOMIC DNA]</scope>
    <source>
        <strain evidence="2">DSM 16990</strain>
    </source>
</reference>
<evidence type="ECO:0000313" key="1">
    <source>
        <dbReference type="EMBL" id="SHE47029.1"/>
    </source>
</evidence>
<dbReference type="AlphaFoldDB" id="A0A1M4TR91"/>
<organism evidence="1 2">
    <name type="scientific">Pedobacter caeni</name>
    <dbReference type="NCBI Taxonomy" id="288992"/>
    <lineage>
        <taxon>Bacteria</taxon>
        <taxon>Pseudomonadati</taxon>
        <taxon>Bacteroidota</taxon>
        <taxon>Sphingobacteriia</taxon>
        <taxon>Sphingobacteriales</taxon>
        <taxon>Sphingobacteriaceae</taxon>
        <taxon>Pedobacter</taxon>
    </lineage>
</organism>
<name>A0A1M4TR91_9SPHI</name>
<gene>
    <name evidence="1" type="ORF">SAMN04488522_101290</name>
</gene>